<dbReference type="Gene3D" id="3.40.50.300">
    <property type="entry name" value="P-loop containing nucleotide triphosphate hydrolases"/>
    <property type="match status" value="1"/>
</dbReference>
<gene>
    <name evidence="1" type="ORF">LMG26411_05020</name>
</gene>
<protein>
    <recommendedName>
        <fullName evidence="3">Cellulose synthase operon protein YhjQ</fullName>
    </recommendedName>
</protein>
<dbReference type="CDD" id="cd01983">
    <property type="entry name" value="SIMIBI"/>
    <property type="match status" value="1"/>
</dbReference>
<dbReference type="NCBIfam" id="TIGR03371">
    <property type="entry name" value="cellulose_yhjQ"/>
    <property type="match status" value="1"/>
</dbReference>
<dbReference type="InterPro" id="IPR027417">
    <property type="entry name" value="P-loop_NTPase"/>
</dbReference>
<dbReference type="PANTHER" id="PTHR13696:SF99">
    <property type="entry name" value="COBYRINIC ACID AC-DIAMIDE SYNTHASE"/>
    <property type="match status" value="1"/>
</dbReference>
<dbReference type="SUPFAM" id="SSF52540">
    <property type="entry name" value="P-loop containing nucleoside triphosphate hydrolases"/>
    <property type="match status" value="1"/>
</dbReference>
<dbReference type="InterPro" id="IPR017746">
    <property type="entry name" value="Cellulose_synthase_operon_BcsQ"/>
</dbReference>
<evidence type="ECO:0000313" key="1">
    <source>
        <dbReference type="EMBL" id="CAG2155715.1"/>
    </source>
</evidence>
<sequence>MKTIALISAVGGAGRTTITAELASLLRWHGHAPLAIECDPRGLLGFHFGLHEPVRQGLSNTADWAACGHRSDDGVLFVPWGEPGTRAARADIAMRMHEDPHWLRRLLQDVDLPGDAVALVDSAPWPSPFAEQALAAADLALVLLPSLPESCATLAPLRQALDEGGIARAYVVTRLQPGRQLHTDVSVLLRATLGDALLPYEVHEDAGVPEALARGECFCRSTPHSQTAHDLQGLASWVSGWLLNGARAGKGQAGGHVPRGVVAP</sequence>
<organism evidence="1 2">
    <name type="scientific">Cupriavidus numazuensis</name>
    <dbReference type="NCBI Taxonomy" id="221992"/>
    <lineage>
        <taxon>Bacteria</taxon>
        <taxon>Pseudomonadati</taxon>
        <taxon>Pseudomonadota</taxon>
        <taxon>Betaproteobacteria</taxon>
        <taxon>Burkholderiales</taxon>
        <taxon>Burkholderiaceae</taxon>
        <taxon>Cupriavidus</taxon>
    </lineage>
</organism>
<dbReference type="InterPro" id="IPR050678">
    <property type="entry name" value="DNA_Partitioning_ATPase"/>
</dbReference>
<name>A0ABN7Q3H5_9BURK</name>
<comment type="caution">
    <text evidence="1">The sequence shown here is derived from an EMBL/GenBank/DDBJ whole genome shotgun (WGS) entry which is preliminary data.</text>
</comment>
<dbReference type="Proteomes" id="UP000672657">
    <property type="component" value="Unassembled WGS sequence"/>
</dbReference>
<dbReference type="Pfam" id="PF06564">
    <property type="entry name" value="CBP_BcsQ"/>
    <property type="match status" value="1"/>
</dbReference>
<keyword evidence="2" id="KW-1185">Reference proteome</keyword>
<dbReference type="EMBL" id="CAJPVI010000034">
    <property type="protein sequence ID" value="CAG2155715.1"/>
    <property type="molecule type" value="Genomic_DNA"/>
</dbReference>
<accession>A0ABN7Q3H5</accession>
<evidence type="ECO:0000313" key="2">
    <source>
        <dbReference type="Proteomes" id="UP000672657"/>
    </source>
</evidence>
<reference evidence="1 2" key="1">
    <citation type="submission" date="2021-03" db="EMBL/GenBank/DDBJ databases">
        <authorList>
            <person name="Peeters C."/>
        </authorList>
    </citation>
    <scope>NUCLEOTIDE SEQUENCE [LARGE SCALE GENOMIC DNA]</scope>
    <source>
        <strain evidence="1 2">LMG 26411</strain>
    </source>
</reference>
<dbReference type="RefSeq" id="WP_211955940.1">
    <property type="nucleotide sequence ID" value="NZ_CAJPVI010000034.1"/>
</dbReference>
<dbReference type="PANTHER" id="PTHR13696">
    <property type="entry name" value="P-LOOP CONTAINING NUCLEOSIDE TRIPHOSPHATE HYDROLASE"/>
    <property type="match status" value="1"/>
</dbReference>
<evidence type="ECO:0008006" key="3">
    <source>
        <dbReference type="Google" id="ProtNLM"/>
    </source>
</evidence>
<proteinExistence type="predicted"/>